<reference evidence="2" key="1">
    <citation type="journal article" date="2019" name="Int. J. Syst. Evol. Microbiol.">
        <title>The Global Catalogue of Microorganisms (GCM) 10K type strain sequencing project: providing services to taxonomists for standard genome sequencing and annotation.</title>
        <authorList>
            <consortium name="The Broad Institute Genomics Platform"/>
            <consortium name="The Broad Institute Genome Sequencing Center for Infectious Disease"/>
            <person name="Wu L."/>
            <person name="Ma J."/>
        </authorList>
    </citation>
    <scope>NUCLEOTIDE SEQUENCE [LARGE SCALE GENOMIC DNA]</scope>
    <source>
        <strain evidence="2">JCM 3325</strain>
    </source>
</reference>
<comment type="caution">
    <text evidence="1">The sequence shown here is derived from an EMBL/GenBank/DDBJ whole genome shotgun (WGS) entry which is preliminary data.</text>
</comment>
<dbReference type="Proteomes" id="UP001501231">
    <property type="component" value="Unassembled WGS sequence"/>
</dbReference>
<gene>
    <name evidence="1" type="ORF">GCM10010191_86750</name>
</gene>
<proteinExistence type="predicted"/>
<evidence type="ECO:0000313" key="1">
    <source>
        <dbReference type="EMBL" id="GAA2454469.1"/>
    </source>
</evidence>
<dbReference type="EMBL" id="BAAARW010000039">
    <property type="protein sequence ID" value="GAA2454469.1"/>
    <property type="molecule type" value="Genomic_DNA"/>
</dbReference>
<name>A0ABP5XMB6_9ACTN</name>
<protein>
    <submittedName>
        <fullName evidence="1">Uncharacterized protein</fullName>
    </submittedName>
</protein>
<keyword evidence="2" id="KW-1185">Reference proteome</keyword>
<organism evidence="1 2">
    <name type="scientific">Actinomadura vinacea</name>
    <dbReference type="NCBI Taxonomy" id="115336"/>
    <lineage>
        <taxon>Bacteria</taxon>
        <taxon>Bacillati</taxon>
        <taxon>Actinomycetota</taxon>
        <taxon>Actinomycetes</taxon>
        <taxon>Streptosporangiales</taxon>
        <taxon>Thermomonosporaceae</taxon>
        <taxon>Actinomadura</taxon>
    </lineage>
</organism>
<evidence type="ECO:0000313" key="2">
    <source>
        <dbReference type="Proteomes" id="UP001501231"/>
    </source>
</evidence>
<sequence length="122" mass="12491">MSMEVMSMEETGTEKTSIELKPGTRLASAVCDAEVVVVKGPSALPSDKAALTCGGVPMNLSGAAGERVAPEQPDGEGTLLGKRYTDEETGLVVLCTRGGTGSLSLAGRPLRQMATKPLPASD</sequence>
<accession>A0ABP5XMB6</accession>